<dbReference type="OrthoDB" id="9758870at2"/>
<feature type="chain" id="PRO_5015606939" evidence="11">
    <location>
        <begin position="20"/>
        <end position="785"/>
    </location>
</feature>
<dbReference type="InterPro" id="IPR039426">
    <property type="entry name" value="TonB-dep_rcpt-like"/>
</dbReference>
<dbReference type="GO" id="GO:0009279">
    <property type="term" value="C:cell outer membrane"/>
    <property type="evidence" value="ECO:0007669"/>
    <property type="project" value="UniProtKB-SubCell"/>
</dbReference>
<keyword evidence="3" id="KW-1134">Transmembrane beta strand</keyword>
<dbReference type="InterPro" id="IPR008969">
    <property type="entry name" value="CarboxyPept-like_regulatory"/>
</dbReference>
<evidence type="ECO:0000256" key="8">
    <source>
        <dbReference type="ARBA" id="ARBA00023170"/>
    </source>
</evidence>
<comment type="similarity">
    <text evidence="10">Belongs to the TonB-dependent receptor family.</text>
</comment>
<name>A0A2U1AS95_9BACT</name>
<keyword evidence="5 11" id="KW-0732">Signal</keyword>
<dbReference type="PANTHER" id="PTHR30069:SF29">
    <property type="entry name" value="HEMOGLOBIN AND HEMOGLOBIN-HAPTOGLOBIN-BINDING PROTEIN 1-RELATED"/>
    <property type="match status" value="1"/>
</dbReference>
<evidence type="ECO:0000313" key="15">
    <source>
        <dbReference type="Proteomes" id="UP000245466"/>
    </source>
</evidence>
<gene>
    <name evidence="14" type="ORF">C8E01_112105</name>
</gene>
<feature type="domain" description="TonB-dependent receptor-like beta-barrel" evidence="12">
    <location>
        <begin position="282"/>
        <end position="745"/>
    </location>
</feature>
<dbReference type="GO" id="GO:0044718">
    <property type="term" value="P:siderophore transmembrane transport"/>
    <property type="evidence" value="ECO:0007669"/>
    <property type="project" value="TreeGrafter"/>
</dbReference>
<evidence type="ECO:0000256" key="4">
    <source>
        <dbReference type="ARBA" id="ARBA00022692"/>
    </source>
</evidence>
<keyword evidence="4" id="KW-0812">Transmembrane</keyword>
<keyword evidence="15" id="KW-1185">Reference proteome</keyword>
<dbReference type="GO" id="GO:0015344">
    <property type="term" value="F:siderophore uptake transmembrane transporter activity"/>
    <property type="evidence" value="ECO:0007669"/>
    <property type="project" value="TreeGrafter"/>
</dbReference>
<evidence type="ECO:0000259" key="12">
    <source>
        <dbReference type="Pfam" id="PF00593"/>
    </source>
</evidence>
<evidence type="ECO:0000256" key="11">
    <source>
        <dbReference type="SAM" id="SignalP"/>
    </source>
</evidence>
<comment type="caution">
    <text evidence="14">The sequence shown here is derived from an EMBL/GenBank/DDBJ whole genome shotgun (WGS) entry which is preliminary data.</text>
</comment>
<evidence type="ECO:0000256" key="3">
    <source>
        <dbReference type="ARBA" id="ARBA00022452"/>
    </source>
</evidence>
<dbReference type="SUPFAM" id="SSF56935">
    <property type="entry name" value="Porins"/>
    <property type="match status" value="1"/>
</dbReference>
<dbReference type="Pfam" id="PF07715">
    <property type="entry name" value="Plug"/>
    <property type="match status" value="1"/>
</dbReference>
<protein>
    <submittedName>
        <fullName evidence="14">Outer membrane receptor protein involved in Fe transport</fullName>
    </submittedName>
</protein>
<feature type="signal peptide" evidence="11">
    <location>
        <begin position="1"/>
        <end position="19"/>
    </location>
</feature>
<dbReference type="Pfam" id="PF13715">
    <property type="entry name" value="CarbopepD_reg_2"/>
    <property type="match status" value="1"/>
</dbReference>
<evidence type="ECO:0000256" key="2">
    <source>
        <dbReference type="ARBA" id="ARBA00022448"/>
    </source>
</evidence>
<evidence type="ECO:0000256" key="1">
    <source>
        <dbReference type="ARBA" id="ARBA00004571"/>
    </source>
</evidence>
<evidence type="ECO:0000313" key="14">
    <source>
        <dbReference type="EMBL" id="PVY39306.1"/>
    </source>
</evidence>
<dbReference type="InterPro" id="IPR000531">
    <property type="entry name" value="Beta-barrel_TonB"/>
</dbReference>
<keyword evidence="6 10" id="KW-0798">TonB box</keyword>
<proteinExistence type="inferred from homology"/>
<keyword evidence="7 10" id="KW-0472">Membrane</keyword>
<dbReference type="InterPro" id="IPR036942">
    <property type="entry name" value="Beta-barrel_TonB_sf"/>
</dbReference>
<dbReference type="Gene3D" id="2.40.170.20">
    <property type="entry name" value="TonB-dependent receptor, beta-barrel domain"/>
    <property type="match status" value="1"/>
</dbReference>
<dbReference type="PANTHER" id="PTHR30069">
    <property type="entry name" value="TONB-DEPENDENT OUTER MEMBRANE RECEPTOR"/>
    <property type="match status" value="1"/>
</dbReference>
<dbReference type="RefSeq" id="WP_116544488.1">
    <property type="nucleotide sequence ID" value="NZ_QEKI01000012.1"/>
</dbReference>
<dbReference type="AlphaFoldDB" id="A0A2U1AS95"/>
<evidence type="ECO:0000256" key="10">
    <source>
        <dbReference type="RuleBase" id="RU003357"/>
    </source>
</evidence>
<accession>A0A2U1AS95</accession>
<dbReference type="Proteomes" id="UP000245466">
    <property type="component" value="Unassembled WGS sequence"/>
</dbReference>
<evidence type="ECO:0000259" key="13">
    <source>
        <dbReference type="Pfam" id="PF07715"/>
    </source>
</evidence>
<evidence type="ECO:0000256" key="6">
    <source>
        <dbReference type="ARBA" id="ARBA00023077"/>
    </source>
</evidence>
<dbReference type="InterPro" id="IPR037066">
    <property type="entry name" value="Plug_dom_sf"/>
</dbReference>
<evidence type="ECO:0000256" key="7">
    <source>
        <dbReference type="ARBA" id="ARBA00023136"/>
    </source>
</evidence>
<dbReference type="InterPro" id="IPR012910">
    <property type="entry name" value="Plug_dom"/>
</dbReference>
<reference evidence="14 15" key="1">
    <citation type="submission" date="2018-04" db="EMBL/GenBank/DDBJ databases">
        <title>Genomic Encyclopedia of Type Strains, Phase IV (KMG-IV): sequencing the most valuable type-strain genomes for metagenomic binning, comparative biology and taxonomic classification.</title>
        <authorList>
            <person name="Goeker M."/>
        </authorList>
    </citation>
    <scope>NUCLEOTIDE SEQUENCE [LARGE SCALE GENOMIC DNA]</scope>
    <source>
        <strain evidence="14 15">DSM 100231</strain>
    </source>
</reference>
<dbReference type="Gene3D" id="2.170.130.10">
    <property type="entry name" value="TonB-dependent receptor, plug domain"/>
    <property type="match status" value="1"/>
</dbReference>
<organism evidence="14 15">
    <name type="scientific">Pontibacter virosus</name>
    <dbReference type="NCBI Taxonomy" id="1765052"/>
    <lineage>
        <taxon>Bacteria</taxon>
        <taxon>Pseudomonadati</taxon>
        <taxon>Bacteroidota</taxon>
        <taxon>Cytophagia</taxon>
        <taxon>Cytophagales</taxon>
        <taxon>Hymenobacteraceae</taxon>
        <taxon>Pontibacter</taxon>
    </lineage>
</organism>
<feature type="domain" description="TonB-dependent receptor plug" evidence="13">
    <location>
        <begin position="148"/>
        <end position="223"/>
    </location>
</feature>
<keyword evidence="2" id="KW-0813">Transport</keyword>
<comment type="subcellular location">
    <subcellularLocation>
        <location evidence="1">Cell outer membrane</location>
        <topology evidence="1">Multi-pass membrane protein</topology>
    </subcellularLocation>
</comment>
<dbReference type="Pfam" id="PF00593">
    <property type="entry name" value="TonB_dep_Rec_b-barrel"/>
    <property type="match status" value="1"/>
</dbReference>
<keyword evidence="8 14" id="KW-0675">Receptor</keyword>
<keyword evidence="9" id="KW-0998">Cell outer membrane</keyword>
<evidence type="ECO:0000256" key="9">
    <source>
        <dbReference type="ARBA" id="ARBA00023237"/>
    </source>
</evidence>
<dbReference type="EMBL" id="QEKI01000012">
    <property type="protein sequence ID" value="PVY39306.1"/>
    <property type="molecule type" value="Genomic_DNA"/>
</dbReference>
<sequence>MHRFASLLTLLLLFSFFYAEPAIGQERHYELSGTISSQSGEPMAGAYVLINPGNKTISTDERGRFSVSLPPGEYTLESQYLGMERVEQQVNLFRDTSVRLQMKSKATNLRQVEIVAKSSMDVQSTQMGSTYMDVKLLTKMPALLGEVDVIRSVSSLPGVVSAGEGTAGFYVRGGSADQNLVLLDDVPVFNSAHLFGFFSVYNPDVLKSYTLHRSGISARYGSRISSILDVQLRDGNEERPQYQAGISPISAKFSVDGPVSPKLTILAAGRAAYPTYLLRMFNSDNIRNSSGHFYDLNLKANYKLNENNTVSFSSYHSNDGFKFPFDTTYQWSNTLGNIKWTHVYGNSLSSTVTVAKSTYTNQIEGIATGDEFNMSSGIDFTQIKADLGYFGLERHAIDFGGGASYYTIEPGKLEPYGTSSLNPRELQIDKGTEYHAYLNDEVTLNPRWTVSLGLRHTYFVKRGPTDVYVFAEGRPRSETSITDTTHYGEGSKVHTYQGLEPRASVRFLLNDTRSLKASYSRTRQYLQLVTNTAAITPVDVWKLANTHIQPQIADQVAVGYFYVKPDNAYEFSWEVYYKWLQNQVDYKDGAVLLLNPALEAELLIGKGMAYGSEWLLKKNTGRTTGWLSLTYSRSMRQIDGETPEETINSGNWYPSNYDKPLNLNVFLNRQLHPKWTVSGNFNYTTGRPITASDSWYRYHGHIFANYVGRNQARMPDYHRLDASLNYEFEKRKRVAYTASFSVYNLYGRKNAYSTFFRHYYGRPPGAYKLAIIGVPIPSINLNARF</sequence>
<dbReference type="Gene3D" id="2.60.40.1120">
    <property type="entry name" value="Carboxypeptidase-like, regulatory domain"/>
    <property type="match status" value="1"/>
</dbReference>
<evidence type="ECO:0000256" key="5">
    <source>
        <dbReference type="ARBA" id="ARBA00022729"/>
    </source>
</evidence>
<dbReference type="SUPFAM" id="SSF49464">
    <property type="entry name" value="Carboxypeptidase regulatory domain-like"/>
    <property type="match status" value="1"/>
</dbReference>